<dbReference type="EMBL" id="DSPX01000119">
    <property type="protein sequence ID" value="HGG01259.1"/>
    <property type="molecule type" value="Genomic_DNA"/>
</dbReference>
<reference evidence="2" key="1">
    <citation type="journal article" date="2020" name="mSystems">
        <title>Genome- and Community-Level Interaction Insights into Carbon Utilization and Element Cycling Functions of Hydrothermarchaeota in Hydrothermal Sediment.</title>
        <authorList>
            <person name="Zhou Z."/>
            <person name="Liu Y."/>
            <person name="Xu W."/>
            <person name="Pan J."/>
            <person name="Luo Z.H."/>
            <person name="Li M."/>
        </authorList>
    </citation>
    <scope>NUCLEOTIDE SEQUENCE [LARGE SCALE GENOMIC DNA]</scope>
    <source>
        <strain evidence="2">SpSt-374</strain>
    </source>
</reference>
<name>A0A7C3VHK1_9CYAN</name>
<dbReference type="InterPro" id="IPR036249">
    <property type="entry name" value="Thioredoxin-like_sf"/>
</dbReference>
<dbReference type="InterPro" id="IPR047262">
    <property type="entry name" value="PRX-like1"/>
</dbReference>
<protein>
    <submittedName>
        <fullName evidence="2">Thioredoxin family protein</fullName>
    </submittedName>
</protein>
<proteinExistence type="predicted"/>
<dbReference type="PROSITE" id="PS51352">
    <property type="entry name" value="THIOREDOXIN_2"/>
    <property type="match status" value="1"/>
</dbReference>
<comment type="caution">
    <text evidence="2">The sequence shown here is derived from an EMBL/GenBank/DDBJ whole genome shotgun (WGS) entry which is preliminary data.</text>
</comment>
<dbReference type="SUPFAM" id="SSF52833">
    <property type="entry name" value="Thioredoxin-like"/>
    <property type="match status" value="1"/>
</dbReference>
<dbReference type="PANTHER" id="PTHR43640">
    <property type="entry name" value="OS07G0260300 PROTEIN"/>
    <property type="match status" value="1"/>
</dbReference>
<dbReference type="Gene3D" id="3.40.30.10">
    <property type="entry name" value="Glutaredoxin"/>
    <property type="match status" value="1"/>
</dbReference>
<evidence type="ECO:0000259" key="1">
    <source>
        <dbReference type="PROSITE" id="PS51352"/>
    </source>
</evidence>
<dbReference type="Pfam" id="PF08534">
    <property type="entry name" value="Redoxin"/>
    <property type="match status" value="1"/>
</dbReference>
<dbReference type="InterPro" id="IPR013740">
    <property type="entry name" value="Redoxin"/>
</dbReference>
<feature type="domain" description="Thioredoxin" evidence="1">
    <location>
        <begin position="9"/>
        <end position="165"/>
    </location>
</feature>
<dbReference type="InterPro" id="IPR013766">
    <property type="entry name" value="Thioredoxin_domain"/>
</dbReference>
<dbReference type="PANTHER" id="PTHR43640:SF1">
    <property type="entry name" value="THIOREDOXIN-DEPENDENT PEROXIREDOXIN"/>
    <property type="match status" value="1"/>
</dbReference>
<gene>
    <name evidence="2" type="ORF">ENR15_11570</name>
</gene>
<sequence length="193" mass="21033">MALTPSTMLALGTKAPDFQLTDTRSGHSISLATFAEKKALLVIFLCRHCPFVQHVKGELVKIGQDYAEKDIGIVAISANDAANYPQDAPEKLREMATTEGFLFPLCYDETQETAKAYTAACTPDFFLFDAEFALVYRGQLDDSRPSNNKPVTGADLRAAIDAVLAGKPVNPDQKPSIGCNIKWQPGNEPPYYG</sequence>
<evidence type="ECO:0000313" key="2">
    <source>
        <dbReference type="EMBL" id="HGG01259.1"/>
    </source>
</evidence>
<organism evidence="2">
    <name type="scientific">Planktothricoides sp. SpSt-374</name>
    <dbReference type="NCBI Taxonomy" id="2282167"/>
    <lineage>
        <taxon>Bacteria</taxon>
        <taxon>Bacillati</taxon>
        <taxon>Cyanobacteriota</taxon>
        <taxon>Cyanophyceae</taxon>
        <taxon>Oscillatoriophycideae</taxon>
        <taxon>Oscillatoriales</taxon>
        <taxon>Oscillatoriaceae</taxon>
        <taxon>Planktothricoides</taxon>
    </lineage>
</organism>
<dbReference type="CDD" id="cd02969">
    <property type="entry name" value="PRX_like1"/>
    <property type="match status" value="1"/>
</dbReference>
<accession>A0A7C3VHK1</accession>
<dbReference type="GO" id="GO:0016491">
    <property type="term" value="F:oxidoreductase activity"/>
    <property type="evidence" value="ECO:0007669"/>
    <property type="project" value="InterPro"/>
</dbReference>
<dbReference type="AlphaFoldDB" id="A0A7C3VHK1"/>